<feature type="transmembrane region" description="Helical" evidence="11">
    <location>
        <begin position="204"/>
        <end position="225"/>
    </location>
</feature>
<protein>
    <submittedName>
        <fullName evidence="12">Mitochondrial carrier</fullName>
    </submittedName>
</protein>
<evidence type="ECO:0000256" key="9">
    <source>
        <dbReference type="PROSITE-ProRule" id="PRU00282"/>
    </source>
</evidence>
<feature type="repeat" description="Solcar" evidence="9">
    <location>
        <begin position="7"/>
        <end position="93"/>
    </location>
</feature>
<evidence type="ECO:0000256" key="8">
    <source>
        <dbReference type="ARBA" id="ARBA00023136"/>
    </source>
</evidence>
<evidence type="ECO:0000256" key="10">
    <source>
        <dbReference type="RuleBase" id="RU000488"/>
    </source>
</evidence>
<dbReference type="InterPro" id="IPR018108">
    <property type="entry name" value="MCP_transmembrane"/>
</dbReference>
<feature type="repeat" description="Solcar" evidence="9">
    <location>
        <begin position="102"/>
        <end position="184"/>
    </location>
</feature>
<evidence type="ECO:0000256" key="2">
    <source>
        <dbReference type="ARBA" id="ARBA00006375"/>
    </source>
</evidence>
<keyword evidence="13" id="KW-1185">Reference proteome</keyword>
<feature type="repeat" description="Solcar" evidence="9">
    <location>
        <begin position="204"/>
        <end position="321"/>
    </location>
</feature>
<keyword evidence="8 9" id="KW-0472">Membrane</keyword>
<dbReference type="Pfam" id="PF00153">
    <property type="entry name" value="Mito_carr"/>
    <property type="match status" value="3"/>
</dbReference>
<dbReference type="OrthoDB" id="14252at2759"/>
<keyword evidence="5" id="KW-0677">Repeat</keyword>
<dbReference type="InterPro" id="IPR002067">
    <property type="entry name" value="MCP"/>
</dbReference>
<dbReference type="GO" id="GO:0031966">
    <property type="term" value="C:mitochondrial membrane"/>
    <property type="evidence" value="ECO:0007669"/>
    <property type="project" value="UniProtKB-SubCell"/>
</dbReference>
<keyword evidence="6 11" id="KW-1133">Transmembrane helix</keyword>
<sequence length="323" mass="35039">MSENQELNPAVDFIAGTLAGAASLVVGFPFDTVKVRFQNPQFAQRYSSTINAFTTIIREEKFAGLFKGITSPLAAVALMNGLVFSSYRFLLKVQLDDGNNIPTMLQIALAGAGCGAITSIVTTPTELIKIRQQSLVTPTTAKQVALDIFRQSGVRGLYRGATSTILRDSGYGIYFAAYEATSRYLNSHASFAARSETSPVEHGFLTWQTLLAGAVAGIAGWLFTFPFDVVKTRMQGTDGSPLVQLPSRPLTSTSAVTPILSQMYSTNARPVNPYRTTWSTIVNSYHSEGYRVFFRGLSPTLIRAIPVNMATFATFEAVVHAMS</sequence>
<dbReference type="InterPro" id="IPR023395">
    <property type="entry name" value="MCP_dom_sf"/>
</dbReference>
<accession>A0A9P5PS27</accession>
<dbReference type="SUPFAM" id="SSF103506">
    <property type="entry name" value="Mitochondrial carrier"/>
    <property type="match status" value="1"/>
</dbReference>
<dbReference type="GO" id="GO:0022857">
    <property type="term" value="F:transmembrane transporter activity"/>
    <property type="evidence" value="ECO:0007669"/>
    <property type="project" value="TreeGrafter"/>
</dbReference>
<dbReference type="InterPro" id="IPR050567">
    <property type="entry name" value="Mitochondrial_Carrier"/>
</dbReference>
<organism evidence="12 13">
    <name type="scientific">Rhodocollybia butyracea</name>
    <dbReference type="NCBI Taxonomy" id="206335"/>
    <lineage>
        <taxon>Eukaryota</taxon>
        <taxon>Fungi</taxon>
        <taxon>Dikarya</taxon>
        <taxon>Basidiomycota</taxon>
        <taxon>Agaricomycotina</taxon>
        <taxon>Agaricomycetes</taxon>
        <taxon>Agaricomycetidae</taxon>
        <taxon>Agaricales</taxon>
        <taxon>Marasmiineae</taxon>
        <taxon>Omphalotaceae</taxon>
        <taxon>Rhodocollybia</taxon>
    </lineage>
</organism>
<comment type="similarity">
    <text evidence="2 10">Belongs to the mitochondrial carrier (TC 2.A.29) family.</text>
</comment>
<evidence type="ECO:0000313" key="12">
    <source>
        <dbReference type="EMBL" id="KAF9068381.1"/>
    </source>
</evidence>
<dbReference type="PROSITE" id="PS50920">
    <property type="entry name" value="SOLCAR"/>
    <property type="match status" value="3"/>
</dbReference>
<dbReference type="EMBL" id="JADNRY010000061">
    <property type="protein sequence ID" value="KAF9068381.1"/>
    <property type="molecule type" value="Genomic_DNA"/>
</dbReference>
<evidence type="ECO:0000256" key="11">
    <source>
        <dbReference type="SAM" id="Phobius"/>
    </source>
</evidence>
<keyword evidence="7" id="KW-0496">Mitochondrion</keyword>
<evidence type="ECO:0000256" key="4">
    <source>
        <dbReference type="ARBA" id="ARBA00022692"/>
    </source>
</evidence>
<evidence type="ECO:0000256" key="6">
    <source>
        <dbReference type="ARBA" id="ARBA00022989"/>
    </source>
</evidence>
<evidence type="ECO:0000256" key="1">
    <source>
        <dbReference type="ARBA" id="ARBA00004225"/>
    </source>
</evidence>
<evidence type="ECO:0000256" key="3">
    <source>
        <dbReference type="ARBA" id="ARBA00022448"/>
    </source>
</evidence>
<keyword evidence="3 10" id="KW-0813">Transport</keyword>
<reference evidence="12" key="1">
    <citation type="submission" date="2020-11" db="EMBL/GenBank/DDBJ databases">
        <authorList>
            <consortium name="DOE Joint Genome Institute"/>
            <person name="Ahrendt S."/>
            <person name="Riley R."/>
            <person name="Andreopoulos W."/>
            <person name="Labutti K."/>
            <person name="Pangilinan J."/>
            <person name="Ruiz-Duenas F.J."/>
            <person name="Barrasa J.M."/>
            <person name="Sanchez-Garcia M."/>
            <person name="Camarero S."/>
            <person name="Miyauchi S."/>
            <person name="Serrano A."/>
            <person name="Linde D."/>
            <person name="Babiker R."/>
            <person name="Drula E."/>
            <person name="Ayuso-Fernandez I."/>
            <person name="Pacheco R."/>
            <person name="Padilla G."/>
            <person name="Ferreira P."/>
            <person name="Barriuso J."/>
            <person name="Kellner H."/>
            <person name="Castanera R."/>
            <person name="Alfaro M."/>
            <person name="Ramirez L."/>
            <person name="Pisabarro A.G."/>
            <person name="Kuo A."/>
            <person name="Tritt A."/>
            <person name="Lipzen A."/>
            <person name="He G."/>
            <person name="Yan M."/>
            <person name="Ng V."/>
            <person name="Cullen D."/>
            <person name="Martin F."/>
            <person name="Rosso M.-N."/>
            <person name="Henrissat B."/>
            <person name="Hibbett D."/>
            <person name="Martinez A.T."/>
            <person name="Grigoriev I.V."/>
        </authorList>
    </citation>
    <scope>NUCLEOTIDE SEQUENCE</scope>
    <source>
        <strain evidence="12">AH 40177</strain>
    </source>
</reference>
<name>A0A9P5PS27_9AGAR</name>
<dbReference type="AlphaFoldDB" id="A0A9P5PS27"/>
<proteinExistence type="inferred from homology"/>
<evidence type="ECO:0000256" key="7">
    <source>
        <dbReference type="ARBA" id="ARBA00023128"/>
    </source>
</evidence>
<dbReference type="PRINTS" id="PR00926">
    <property type="entry name" value="MITOCARRIER"/>
</dbReference>
<keyword evidence="4 9" id="KW-0812">Transmembrane</keyword>
<evidence type="ECO:0000313" key="13">
    <source>
        <dbReference type="Proteomes" id="UP000772434"/>
    </source>
</evidence>
<dbReference type="PANTHER" id="PTHR45624:SF10">
    <property type="entry name" value="SLC (SOLUTE CARRIER) HOMOLOG"/>
    <property type="match status" value="1"/>
</dbReference>
<comment type="caution">
    <text evidence="12">The sequence shown here is derived from an EMBL/GenBank/DDBJ whole genome shotgun (WGS) entry which is preliminary data.</text>
</comment>
<gene>
    <name evidence="12" type="ORF">BDP27DRAFT_822235</name>
</gene>
<dbReference type="Proteomes" id="UP000772434">
    <property type="component" value="Unassembled WGS sequence"/>
</dbReference>
<comment type="subcellular location">
    <subcellularLocation>
        <location evidence="1">Mitochondrion membrane</location>
        <topology evidence="1">Multi-pass membrane protein</topology>
    </subcellularLocation>
</comment>
<dbReference type="Gene3D" id="1.50.40.10">
    <property type="entry name" value="Mitochondrial carrier domain"/>
    <property type="match status" value="2"/>
</dbReference>
<dbReference type="PANTHER" id="PTHR45624">
    <property type="entry name" value="MITOCHONDRIAL BASIC AMINO ACIDS TRANSPORTER-RELATED"/>
    <property type="match status" value="1"/>
</dbReference>
<evidence type="ECO:0000256" key="5">
    <source>
        <dbReference type="ARBA" id="ARBA00022737"/>
    </source>
</evidence>